<keyword evidence="3" id="KW-1185">Reference proteome</keyword>
<gene>
    <name evidence="2" type="ORF">PanWU01x14_240850</name>
</gene>
<name>A0A2P5BGI9_PARAD</name>
<feature type="compositionally biased region" description="Polar residues" evidence="1">
    <location>
        <begin position="1"/>
        <end position="13"/>
    </location>
</feature>
<feature type="region of interest" description="Disordered" evidence="1">
    <location>
        <begin position="1"/>
        <end position="117"/>
    </location>
</feature>
<dbReference type="AlphaFoldDB" id="A0A2P5BGI9"/>
<sequence length="117" mass="13428">KPDTRSQFLTAETQKIKLHKAKKPKSNSNLHKRNSIKKMNKNHKFKRKTNPIAQRKNPPWVSDPTRNRISSHGSTGKKGSFSGREDPNNPNSKNARSWRAIRSFPYPENRVGRGPIC</sequence>
<proteinExistence type="predicted"/>
<evidence type="ECO:0000313" key="3">
    <source>
        <dbReference type="Proteomes" id="UP000237105"/>
    </source>
</evidence>
<feature type="non-terminal residue" evidence="2">
    <location>
        <position position="1"/>
    </location>
</feature>
<dbReference type="EMBL" id="JXTB01000285">
    <property type="protein sequence ID" value="PON47911.1"/>
    <property type="molecule type" value="Genomic_DNA"/>
</dbReference>
<protein>
    <submittedName>
        <fullName evidence="2">Uncharacterized protein</fullName>
    </submittedName>
</protein>
<dbReference type="Proteomes" id="UP000237105">
    <property type="component" value="Unassembled WGS sequence"/>
</dbReference>
<reference evidence="3" key="1">
    <citation type="submission" date="2016-06" db="EMBL/GenBank/DDBJ databases">
        <title>Parallel loss of symbiosis genes in relatives of nitrogen-fixing non-legume Parasponia.</title>
        <authorList>
            <person name="Van Velzen R."/>
            <person name="Holmer R."/>
            <person name="Bu F."/>
            <person name="Rutten L."/>
            <person name="Van Zeijl A."/>
            <person name="Liu W."/>
            <person name="Santuari L."/>
            <person name="Cao Q."/>
            <person name="Sharma T."/>
            <person name="Shen D."/>
            <person name="Roswanjaya Y."/>
            <person name="Wardhani T."/>
            <person name="Kalhor M.S."/>
            <person name="Jansen J."/>
            <person name="Van den Hoogen J."/>
            <person name="Gungor B."/>
            <person name="Hartog M."/>
            <person name="Hontelez J."/>
            <person name="Verver J."/>
            <person name="Yang W.-C."/>
            <person name="Schijlen E."/>
            <person name="Repin R."/>
            <person name="Schilthuizen M."/>
            <person name="Schranz E."/>
            <person name="Heidstra R."/>
            <person name="Miyata K."/>
            <person name="Fedorova E."/>
            <person name="Kohlen W."/>
            <person name="Bisseling T."/>
            <person name="Smit S."/>
            <person name="Geurts R."/>
        </authorList>
    </citation>
    <scope>NUCLEOTIDE SEQUENCE [LARGE SCALE GENOMIC DNA]</scope>
    <source>
        <strain evidence="3">cv. WU1-14</strain>
    </source>
</reference>
<evidence type="ECO:0000313" key="2">
    <source>
        <dbReference type="EMBL" id="PON47911.1"/>
    </source>
</evidence>
<comment type="caution">
    <text evidence="2">The sequence shown here is derived from an EMBL/GenBank/DDBJ whole genome shotgun (WGS) entry which is preliminary data.</text>
</comment>
<feature type="compositionally biased region" description="Basic residues" evidence="1">
    <location>
        <begin position="16"/>
        <end position="49"/>
    </location>
</feature>
<accession>A0A2P5BGI9</accession>
<organism evidence="2 3">
    <name type="scientific">Parasponia andersonii</name>
    <name type="common">Sponia andersonii</name>
    <dbReference type="NCBI Taxonomy" id="3476"/>
    <lineage>
        <taxon>Eukaryota</taxon>
        <taxon>Viridiplantae</taxon>
        <taxon>Streptophyta</taxon>
        <taxon>Embryophyta</taxon>
        <taxon>Tracheophyta</taxon>
        <taxon>Spermatophyta</taxon>
        <taxon>Magnoliopsida</taxon>
        <taxon>eudicotyledons</taxon>
        <taxon>Gunneridae</taxon>
        <taxon>Pentapetalae</taxon>
        <taxon>rosids</taxon>
        <taxon>fabids</taxon>
        <taxon>Rosales</taxon>
        <taxon>Cannabaceae</taxon>
        <taxon>Parasponia</taxon>
    </lineage>
</organism>
<evidence type="ECO:0000256" key="1">
    <source>
        <dbReference type="SAM" id="MobiDB-lite"/>
    </source>
</evidence>
<dbReference type="OrthoDB" id="10328798at2759"/>